<dbReference type="Gene3D" id="3.20.20.70">
    <property type="entry name" value="Aldolase class I"/>
    <property type="match status" value="1"/>
</dbReference>
<dbReference type="GO" id="GO:0051536">
    <property type="term" value="F:iron-sulfur cluster binding"/>
    <property type="evidence" value="ECO:0007669"/>
    <property type="project" value="UniProtKB-KW"/>
</dbReference>
<evidence type="ECO:0000313" key="7">
    <source>
        <dbReference type="EMBL" id="TXS95946.1"/>
    </source>
</evidence>
<name>A0A5C9A5D6_9GAMM</name>
<evidence type="ECO:0000313" key="8">
    <source>
        <dbReference type="Proteomes" id="UP000321039"/>
    </source>
</evidence>
<dbReference type="InterPro" id="IPR013785">
    <property type="entry name" value="Aldolase_TIM"/>
</dbReference>
<dbReference type="PANTHER" id="PTHR11228">
    <property type="entry name" value="RADICAL SAM DOMAIN PROTEIN"/>
    <property type="match status" value="1"/>
</dbReference>
<comment type="caution">
    <text evidence="7">The sequence shown here is derived from an EMBL/GenBank/DDBJ whole genome shotgun (WGS) entry which is preliminary data.</text>
</comment>
<dbReference type="GO" id="GO:0046872">
    <property type="term" value="F:metal ion binding"/>
    <property type="evidence" value="ECO:0007669"/>
    <property type="project" value="UniProtKB-KW"/>
</dbReference>
<keyword evidence="5" id="KW-0411">Iron-sulfur</keyword>
<dbReference type="CDD" id="cd21109">
    <property type="entry name" value="SPASM"/>
    <property type="match status" value="1"/>
</dbReference>
<proteinExistence type="predicted"/>
<dbReference type="InterPro" id="IPR007197">
    <property type="entry name" value="rSAM"/>
</dbReference>
<evidence type="ECO:0000256" key="3">
    <source>
        <dbReference type="ARBA" id="ARBA00022723"/>
    </source>
</evidence>
<keyword evidence="3" id="KW-0479">Metal-binding</keyword>
<dbReference type="SUPFAM" id="SSF102114">
    <property type="entry name" value="Radical SAM enzymes"/>
    <property type="match status" value="1"/>
</dbReference>
<dbReference type="EMBL" id="VRZA01000001">
    <property type="protein sequence ID" value="TXS95946.1"/>
    <property type="molecule type" value="Genomic_DNA"/>
</dbReference>
<comment type="cofactor">
    <cofactor evidence="1">
        <name>[4Fe-4S] cluster</name>
        <dbReference type="ChEBI" id="CHEBI:49883"/>
    </cofactor>
</comment>
<dbReference type="PROSITE" id="PS51918">
    <property type="entry name" value="RADICAL_SAM"/>
    <property type="match status" value="1"/>
</dbReference>
<evidence type="ECO:0000256" key="5">
    <source>
        <dbReference type="ARBA" id="ARBA00023014"/>
    </source>
</evidence>
<dbReference type="InterPro" id="IPR050377">
    <property type="entry name" value="Radical_SAM_PqqE_MftC-like"/>
</dbReference>
<evidence type="ECO:0000256" key="4">
    <source>
        <dbReference type="ARBA" id="ARBA00023004"/>
    </source>
</evidence>
<keyword evidence="4" id="KW-0408">Iron</keyword>
<accession>A0A5C9A5D6</accession>
<reference evidence="7 8" key="1">
    <citation type="submission" date="2019-08" db="EMBL/GenBank/DDBJ databases">
        <title>Parahaliea maris sp. nov., isolated from the surface seawater.</title>
        <authorList>
            <person name="Liu Y."/>
        </authorList>
    </citation>
    <scope>NUCLEOTIDE SEQUENCE [LARGE SCALE GENOMIC DNA]</scope>
    <source>
        <strain evidence="7 8">HSLHS9</strain>
    </source>
</reference>
<dbReference type="InterPro" id="IPR058240">
    <property type="entry name" value="rSAM_sf"/>
</dbReference>
<dbReference type="CDD" id="cd01335">
    <property type="entry name" value="Radical_SAM"/>
    <property type="match status" value="1"/>
</dbReference>
<evidence type="ECO:0000256" key="2">
    <source>
        <dbReference type="ARBA" id="ARBA00022691"/>
    </source>
</evidence>
<dbReference type="Pfam" id="PF13186">
    <property type="entry name" value="SPASM"/>
    <property type="match status" value="1"/>
</dbReference>
<keyword evidence="2" id="KW-0949">S-adenosyl-L-methionine</keyword>
<dbReference type="Pfam" id="PF04055">
    <property type="entry name" value="Radical_SAM"/>
    <property type="match status" value="1"/>
</dbReference>
<evidence type="ECO:0000259" key="6">
    <source>
        <dbReference type="PROSITE" id="PS51918"/>
    </source>
</evidence>
<protein>
    <submittedName>
        <fullName evidence="7">Radical SAM protein</fullName>
    </submittedName>
</protein>
<dbReference type="SFLD" id="SFLDG01067">
    <property type="entry name" value="SPASM/twitch_domain_containing"/>
    <property type="match status" value="1"/>
</dbReference>
<gene>
    <name evidence="7" type="ORF">FV139_00075</name>
</gene>
<dbReference type="GO" id="GO:0003824">
    <property type="term" value="F:catalytic activity"/>
    <property type="evidence" value="ECO:0007669"/>
    <property type="project" value="InterPro"/>
</dbReference>
<dbReference type="InterPro" id="IPR023885">
    <property type="entry name" value="4Fe4S-binding_SPASM_dom"/>
</dbReference>
<organism evidence="7 8">
    <name type="scientific">Parahaliea maris</name>
    <dbReference type="NCBI Taxonomy" id="2716870"/>
    <lineage>
        <taxon>Bacteria</taxon>
        <taxon>Pseudomonadati</taxon>
        <taxon>Pseudomonadota</taxon>
        <taxon>Gammaproteobacteria</taxon>
        <taxon>Cellvibrionales</taxon>
        <taxon>Halieaceae</taxon>
        <taxon>Parahaliea</taxon>
    </lineage>
</organism>
<evidence type="ECO:0000256" key="1">
    <source>
        <dbReference type="ARBA" id="ARBA00001966"/>
    </source>
</evidence>
<keyword evidence="8" id="KW-1185">Reference proteome</keyword>
<dbReference type="AlphaFoldDB" id="A0A5C9A5D6"/>
<feature type="domain" description="Radical SAM core" evidence="6">
    <location>
        <begin position="18"/>
        <end position="240"/>
    </location>
</feature>
<sequence>MPAITQTDPTPPKGPQMDVRDRLVDVELTNRCNALCSFCPRDETPDQGFMSMETFVQVIERVKELESIPRISFTGQGESTLHPDLVAFVRYAKSQGVIVQMTSNGSLLDDARARALLDAGLDGICFSISDMGEDYELVYNLDFERTHSNVLHFLELAKQVEDRQIEVMLSIVRHDLNRDKFDEMSQYWQGKGITTILPFDQNNRGGACDNGHYFTESDRFTVEARQIMAEARTSTLCSAPFYFIFIGWSGQYYICCSDYRKISPLGSVFDYSIDAMDAIKLKAFSDRLPACAQCDFDPLNAVREKLFEIEAGEKTRADLDKLMMQHRKFYHQRLPRDIDILDWEPSASSSLIAVSR</sequence>
<dbReference type="Proteomes" id="UP000321039">
    <property type="component" value="Unassembled WGS sequence"/>
</dbReference>
<dbReference type="SFLD" id="SFLDS00029">
    <property type="entry name" value="Radical_SAM"/>
    <property type="match status" value="1"/>
</dbReference>
<dbReference type="PANTHER" id="PTHR11228:SF35">
    <property type="entry name" value="MOLYBDENUM COFACTOR BIOSYNTHESIS PROTEIN A-RELATED"/>
    <property type="match status" value="1"/>
</dbReference>